<accession>A0A4Y7K7R1</accession>
<dbReference type="Gramene" id="RZC68400">
    <property type="protein sequence ID" value="RZC68400"/>
    <property type="gene ID" value="C5167_031649"/>
</dbReference>
<gene>
    <name evidence="1" type="ORF">C5167_031649</name>
</gene>
<reference evidence="1 2" key="1">
    <citation type="journal article" date="2018" name="Science">
        <title>The opium poppy genome and morphinan production.</title>
        <authorList>
            <person name="Guo L."/>
            <person name="Winzer T."/>
            <person name="Yang X."/>
            <person name="Li Y."/>
            <person name="Ning Z."/>
            <person name="He Z."/>
            <person name="Teodor R."/>
            <person name="Lu Y."/>
            <person name="Bowser T.A."/>
            <person name="Graham I.A."/>
            <person name="Ye K."/>
        </authorList>
    </citation>
    <scope>NUCLEOTIDE SEQUENCE [LARGE SCALE GENOMIC DNA]</scope>
    <source>
        <strain evidence="2">cv. HN1</strain>
        <tissue evidence="1">Leaves</tissue>
    </source>
</reference>
<name>A0A4Y7K7R1_PAPSO</name>
<dbReference type="EMBL" id="CM010721">
    <property type="protein sequence ID" value="RZC68400.1"/>
    <property type="molecule type" value="Genomic_DNA"/>
</dbReference>
<evidence type="ECO:0000313" key="1">
    <source>
        <dbReference type="EMBL" id="RZC68400.1"/>
    </source>
</evidence>
<organism evidence="1 2">
    <name type="scientific">Papaver somniferum</name>
    <name type="common">Opium poppy</name>
    <dbReference type="NCBI Taxonomy" id="3469"/>
    <lineage>
        <taxon>Eukaryota</taxon>
        <taxon>Viridiplantae</taxon>
        <taxon>Streptophyta</taxon>
        <taxon>Embryophyta</taxon>
        <taxon>Tracheophyta</taxon>
        <taxon>Spermatophyta</taxon>
        <taxon>Magnoliopsida</taxon>
        <taxon>Ranunculales</taxon>
        <taxon>Papaveraceae</taxon>
        <taxon>Papaveroideae</taxon>
        <taxon>Papaver</taxon>
    </lineage>
</organism>
<proteinExistence type="predicted"/>
<keyword evidence="2" id="KW-1185">Reference proteome</keyword>
<protein>
    <submittedName>
        <fullName evidence="1">Uncharacterized protein</fullName>
    </submittedName>
</protein>
<sequence>MKIKHKTARVKGWNSRRYFAGRTTTLLVALVLVINARKLVHMEGNMWWSAAVGLVVRGGGGNLNFTLE</sequence>
<dbReference type="Proteomes" id="UP000316621">
    <property type="component" value="Chromosome 7"/>
</dbReference>
<evidence type="ECO:0000313" key="2">
    <source>
        <dbReference type="Proteomes" id="UP000316621"/>
    </source>
</evidence>
<dbReference type="AlphaFoldDB" id="A0A4Y7K7R1"/>